<protein>
    <submittedName>
        <fullName evidence="2">Uncharacterized protein</fullName>
    </submittedName>
</protein>
<evidence type="ECO:0000256" key="1">
    <source>
        <dbReference type="SAM" id="MobiDB-lite"/>
    </source>
</evidence>
<gene>
    <name evidence="2" type="ORF">UFOVP236_52</name>
</gene>
<feature type="compositionally biased region" description="Low complexity" evidence="1">
    <location>
        <begin position="630"/>
        <end position="649"/>
    </location>
</feature>
<feature type="compositionally biased region" description="Polar residues" evidence="1">
    <location>
        <begin position="667"/>
        <end position="676"/>
    </location>
</feature>
<dbReference type="Pfam" id="PF23899">
    <property type="entry name" value="SU10_portal"/>
    <property type="match status" value="1"/>
</dbReference>
<accession>A0A6J7WRI4</accession>
<reference evidence="2" key="1">
    <citation type="submission" date="2020-05" db="EMBL/GenBank/DDBJ databases">
        <authorList>
            <person name="Chiriac C."/>
            <person name="Salcher M."/>
            <person name="Ghai R."/>
            <person name="Kavagutti S V."/>
        </authorList>
    </citation>
    <scope>NUCLEOTIDE SEQUENCE</scope>
</reference>
<dbReference type="InterPro" id="IPR056909">
    <property type="entry name" value="SU10_portal"/>
</dbReference>
<organism evidence="2">
    <name type="scientific">uncultured Caudovirales phage</name>
    <dbReference type="NCBI Taxonomy" id="2100421"/>
    <lineage>
        <taxon>Viruses</taxon>
        <taxon>Duplodnaviria</taxon>
        <taxon>Heunggongvirae</taxon>
        <taxon>Uroviricota</taxon>
        <taxon>Caudoviricetes</taxon>
        <taxon>Peduoviridae</taxon>
        <taxon>Maltschvirus</taxon>
        <taxon>Maltschvirus maltsch</taxon>
    </lineage>
</organism>
<sequence length="676" mass="75523">MSILLAKPPVEVDVSAEAPKSQGYEFVETALAAYVHQCWERAKFSKTEITERLLKCERQRRGVYDPDKAMDIAKTGGSDIYMRLTDIKCRAAASWIKDVMTVSGERPFDLSPAKEPQLPPEIKFSIIDMVKQEAMAYVQSGAAIHPEAFRTRMEQVHDEVMTKMREEAKDNAKRMKDKIDDQLSRGGFDNAFRDFIDDYVTYPTAIMKGPVVRRRKRMEWGPNFTPIVVTDLIREFTRVSPFDIFPSPNSSGPNDGWLIERHRLSRGELQSMRGVPGYNDENIDQVLNRFGETGLRNWLMGDQERDNLEGKPHSRLYNDAVIEAIEFHGSVSGDKLINWGMKTKDIKADKEYEVNCWQIGPYVIKAILNPDPLGKRPYDIAQWNEIPGAFWGSAMPEQMRDVQTMCNASARALANNMGIASGPQAEVTVDRLPDGEDVTSVYPWKIWQVTSDRTGGGQPAVRFFQPEMNAQVLMGVYAQFAKQADEVTGIPNYVYGSGSTGGAGRTASGLSMLMDNAAKGIKQAIASIDHVVSGVVNRMYIHNMMYDPDIYIKGDFNVVAKGALGLVAKEQVQMRRNEFLQATANPIDMQIVGMEGRAYLLREVAGSLQMDTDKIIKEPERIKFEAEQMQQMQMEQMQQAQAAQGQQPQLPAPTSVNEAGDPAGGTDANTMNGAIQ</sequence>
<feature type="region of interest" description="Disordered" evidence="1">
    <location>
        <begin position="630"/>
        <end position="676"/>
    </location>
</feature>
<dbReference type="EMBL" id="LR798284">
    <property type="protein sequence ID" value="CAB5220420.1"/>
    <property type="molecule type" value="Genomic_DNA"/>
</dbReference>
<proteinExistence type="predicted"/>
<name>A0A6J7WRI4_9CAUD</name>
<evidence type="ECO:0000313" key="2">
    <source>
        <dbReference type="EMBL" id="CAB5220420.1"/>
    </source>
</evidence>